<evidence type="ECO:0000313" key="1">
    <source>
        <dbReference type="EMBL" id="CUC09595.1"/>
    </source>
</evidence>
<reference evidence="1" key="1">
    <citation type="submission" date="2014-11" db="EMBL/GenBank/DDBJ databases">
        <title>Molecular phylogeny of cliff fern family Woodsiaceae with morphological implications.</title>
        <authorList>
            <person name="Shao Y.-Z."/>
            <person name="Wei R."/>
            <person name="Zhang X.-C."/>
        </authorList>
    </citation>
    <scope>NUCLEOTIDE SEQUENCE</scope>
</reference>
<dbReference type="AlphaFoldDB" id="A0A0K6S7W2"/>
<accession>A0A0K6S7W2</accession>
<gene>
    <name evidence="1" type="ORF">Cvel_21583.t2.CR2</name>
</gene>
<name>A0A0K6S7W2_9ALVE</name>
<organism evidence="1">
    <name type="scientific">Chromera velia CCMP2878</name>
    <dbReference type="NCBI Taxonomy" id="1169474"/>
    <lineage>
        <taxon>Eukaryota</taxon>
        <taxon>Sar</taxon>
        <taxon>Alveolata</taxon>
        <taxon>Colpodellida</taxon>
        <taxon>Chromeraceae</taxon>
        <taxon>Chromera</taxon>
    </lineage>
</organism>
<sequence length="160" mass="17058">MGSLPSSDSRPPSDPVRNLRGSSMNWFYLKVGQGCDVDCKWSGVYRKNATPGFFKCTQKGTVCVYESDSEGWIIKSAQQNPQESVSQAARGFSVSFSLSESGRVPACPLETETDAYTLRRIPTVTRGPPVAPCGCVVAHEGPRLLTSGVEFGCAGGITGT</sequence>
<dbReference type="EMBL" id="CDMZ01001145">
    <property type="protein sequence ID" value="CUC09595.1"/>
    <property type="molecule type" value="Genomic_DNA"/>
</dbReference>
<proteinExistence type="predicted"/>
<protein>
    <submittedName>
        <fullName evidence="1">Uncharacterized protein</fullName>
    </submittedName>
</protein>
<dbReference type="VEuPathDB" id="CryptoDB:Cvel_21583"/>